<dbReference type="EMBL" id="JASPKY010000144">
    <property type="protein sequence ID" value="KAK9730636.1"/>
    <property type="molecule type" value="Genomic_DNA"/>
</dbReference>
<comment type="caution">
    <text evidence="3">The sequence shown here is derived from an EMBL/GenBank/DDBJ whole genome shotgun (WGS) entry which is preliminary data.</text>
</comment>
<evidence type="ECO:0000313" key="4">
    <source>
        <dbReference type="Proteomes" id="UP001458880"/>
    </source>
</evidence>
<protein>
    <submittedName>
        <fullName evidence="3">Uncharacterized protein</fullName>
    </submittedName>
</protein>
<dbReference type="Proteomes" id="UP001458880">
    <property type="component" value="Unassembled WGS sequence"/>
</dbReference>
<sequence length="278" mass="30743">MNIVELNNTNAVDLNITTNVVNVTSPTDVNKTTKTIPIIIGEGGEELPTKTQDKSTIKQSVVNKKSNTTVPRTYGREGEFELSDQKQYSSGEVNVTVNNTNSNSTTSTEASKPVSESPSVQKAITEVAPTFPNIESTTIRSRIVPKKGVNYTDVTSKPVVTSSTIVTAVTSTTVAPKTTVIKKIQKPTVTTGSDDEKDALVKVKSNRNSTPKVPTIEYYQNTKESNNRSTFIIPIIMVILSVPIVAIIINILYKRCKEWWSHRHYRRMDFLIDGMYNN</sequence>
<gene>
    <name evidence="3" type="ORF">QE152_g14358</name>
</gene>
<evidence type="ECO:0000256" key="1">
    <source>
        <dbReference type="SAM" id="MobiDB-lite"/>
    </source>
</evidence>
<proteinExistence type="predicted"/>
<keyword evidence="2" id="KW-1133">Transmembrane helix</keyword>
<evidence type="ECO:0000313" key="3">
    <source>
        <dbReference type="EMBL" id="KAK9730636.1"/>
    </source>
</evidence>
<name>A0AAW1L6Z3_POPJA</name>
<keyword evidence="2" id="KW-0812">Transmembrane</keyword>
<keyword evidence="2" id="KW-0472">Membrane</keyword>
<evidence type="ECO:0000256" key="2">
    <source>
        <dbReference type="SAM" id="Phobius"/>
    </source>
</evidence>
<organism evidence="3 4">
    <name type="scientific">Popillia japonica</name>
    <name type="common">Japanese beetle</name>
    <dbReference type="NCBI Taxonomy" id="7064"/>
    <lineage>
        <taxon>Eukaryota</taxon>
        <taxon>Metazoa</taxon>
        <taxon>Ecdysozoa</taxon>
        <taxon>Arthropoda</taxon>
        <taxon>Hexapoda</taxon>
        <taxon>Insecta</taxon>
        <taxon>Pterygota</taxon>
        <taxon>Neoptera</taxon>
        <taxon>Endopterygota</taxon>
        <taxon>Coleoptera</taxon>
        <taxon>Polyphaga</taxon>
        <taxon>Scarabaeiformia</taxon>
        <taxon>Scarabaeidae</taxon>
        <taxon>Rutelinae</taxon>
        <taxon>Popillia</taxon>
    </lineage>
</organism>
<reference evidence="3 4" key="1">
    <citation type="journal article" date="2024" name="BMC Genomics">
        <title>De novo assembly and annotation of Popillia japonica's genome with initial clues to its potential as an invasive pest.</title>
        <authorList>
            <person name="Cucini C."/>
            <person name="Boschi S."/>
            <person name="Funari R."/>
            <person name="Cardaioli E."/>
            <person name="Iannotti N."/>
            <person name="Marturano G."/>
            <person name="Paoli F."/>
            <person name="Bruttini M."/>
            <person name="Carapelli A."/>
            <person name="Frati F."/>
            <person name="Nardi F."/>
        </authorList>
    </citation>
    <scope>NUCLEOTIDE SEQUENCE [LARGE SCALE GENOMIC DNA]</scope>
    <source>
        <strain evidence="3">DMR45628</strain>
    </source>
</reference>
<feature type="transmembrane region" description="Helical" evidence="2">
    <location>
        <begin position="231"/>
        <end position="253"/>
    </location>
</feature>
<feature type="region of interest" description="Disordered" evidence="1">
    <location>
        <begin position="95"/>
        <end position="118"/>
    </location>
</feature>
<accession>A0AAW1L6Z3</accession>
<feature type="compositionally biased region" description="Low complexity" evidence="1">
    <location>
        <begin position="95"/>
        <end position="108"/>
    </location>
</feature>
<dbReference type="AlphaFoldDB" id="A0AAW1L6Z3"/>
<keyword evidence="4" id="KW-1185">Reference proteome</keyword>